<organism evidence="2 3">
    <name type="scientific">endosymbiont of Galathealinum brachiosum</name>
    <dbReference type="NCBI Taxonomy" id="2200906"/>
    <lineage>
        <taxon>Bacteria</taxon>
        <taxon>Pseudomonadati</taxon>
        <taxon>Pseudomonadota</taxon>
        <taxon>Gammaproteobacteria</taxon>
        <taxon>sulfur-oxidizing symbionts</taxon>
    </lineage>
</organism>
<dbReference type="EMBL" id="QFXC01000013">
    <property type="protein sequence ID" value="RDH81400.1"/>
    <property type="molecule type" value="Genomic_DNA"/>
</dbReference>
<reference evidence="2 3" key="1">
    <citation type="journal article" date="2018" name="ISME J.">
        <title>Endosymbiont genomes yield clues of tubeworm success.</title>
        <authorList>
            <person name="Li Y."/>
            <person name="Liles M.R."/>
            <person name="Halanych K.M."/>
        </authorList>
    </citation>
    <scope>NUCLEOTIDE SEQUENCE [LARGE SCALE GENOMIC DNA]</scope>
    <source>
        <strain evidence="2">A1464</strain>
    </source>
</reference>
<feature type="transmembrane region" description="Helical" evidence="1">
    <location>
        <begin position="92"/>
        <end position="117"/>
    </location>
</feature>
<evidence type="ECO:0000313" key="3">
    <source>
        <dbReference type="Proteomes" id="UP000254266"/>
    </source>
</evidence>
<evidence type="ECO:0008006" key="4">
    <source>
        <dbReference type="Google" id="ProtNLM"/>
    </source>
</evidence>
<dbReference type="AlphaFoldDB" id="A0A370D9Z8"/>
<dbReference type="PANTHER" id="PTHR40076">
    <property type="entry name" value="MEMBRANE PROTEIN-RELATED"/>
    <property type="match status" value="1"/>
</dbReference>
<evidence type="ECO:0000256" key="1">
    <source>
        <dbReference type="SAM" id="Phobius"/>
    </source>
</evidence>
<feature type="transmembrane region" description="Helical" evidence="1">
    <location>
        <begin position="138"/>
        <end position="156"/>
    </location>
</feature>
<keyword evidence="1" id="KW-1133">Transmembrane helix</keyword>
<name>A0A370D9Z8_9GAMM</name>
<feature type="transmembrane region" description="Helical" evidence="1">
    <location>
        <begin position="198"/>
        <end position="226"/>
    </location>
</feature>
<dbReference type="InterPro" id="IPR010380">
    <property type="entry name" value="DUF975"/>
</dbReference>
<keyword evidence="1" id="KW-0812">Transmembrane</keyword>
<accession>A0A370D9Z8</accession>
<dbReference type="PANTHER" id="PTHR40076:SF1">
    <property type="entry name" value="MEMBRANE PROTEIN"/>
    <property type="match status" value="1"/>
</dbReference>
<comment type="caution">
    <text evidence="2">The sequence shown here is derived from an EMBL/GenBank/DDBJ whole genome shotgun (WGS) entry which is preliminary data.</text>
</comment>
<sequence length="250" mass="27974">MSNVYQTPESNLVNENVSTGDYGSVEKALRGEYQFTIGSILSEAWAKTGGSKWIFMLGFILYFLTFVGIIIALGIVIAGLTAVTQEPAIVGFFQFVIQLGINLIVMPMVMGIFMMGVRRSVDAPISSGMIFNYFSKMLPLFVAVILINVLVIFGFILLVIPGIYLMISYGFAMPLIVEKGMRPWQAMETSRKAITHRWFSVFFLFIVMFVIVMIAMFTVIGLIWVLPMLMIAYGILYRNVFGVEATTIIE</sequence>
<dbReference type="Proteomes" id="UP000254266">
    <property type="component" value="Unassembled WGS sequence"/>
</dbReference>
<keyword evidence="3" id="KW-1185">Reference proteome</keyword>
<keyword evidence="1" id="KW-0472">Membrane</keyword>
<gene>
    <name evidence="2" type="ORF">DIZ80_15040</name>
</gene>
<proteinExistence type="predicted"/>
<feature type="transmembrane region" description="Helical" evidence="1">
    <location>
        <begin position="53"/>
        <end position="80"/>
    </location>
</feature>
<evidence type="ECO:0000313" key="2">
    <source>
        <dbReference type="EMBL" id="RDH81400.1"/>
    </source>
</evidence>
<protein>
    <recommendedName>
        <fullName evidence="4">Glycerophosphoryl diester phosphodiesterase membrane domain-containing protein</fullName>
    </recommendedName>
</protein>
<feature type="transmembrane region" description="Helical" evidence="1">
    <location>
        <begin position="162"/>
        <end position="177"/>
    </location>
</feature>